<sequence length="138" mass="15311">MSVRPIARVAATVLAACTAVGFAASSAQADNPVAGIYVDQTWHKGGYCEFRPYGEHLIVKDRDADGHSAVAELTVDGYGTYYYWNSNGYDTTRDVDLDFAEDHHVTLRCLLGDWQGTPTGGIIWDSYDHMLEWVTTWT</sequence>
<organism evidence="2 3">
    <name type="scientific">Streptomyces siamensis</name>
    <dbReference type="NCBI Taxonomy" id="1274986"/>
    <lineage>
        <taxon>Bacteria</taxon>
        <taxon>Bacillati</taxon>
        <taxon>Actinomycetota</taxon>
        <taxon>Actinomycetes</taxon>
        <taxon>Kitasatosporales</taxon>
        <taxon>Streptomycetaceae</taxon>
        <taxon>Streptomyces</taxon>
    </lineage>
</organism>
<comment type="caution">
    <text evidence="2">The sequence shown here is derived from an EMBL/GenBank/DDBJ whole genome shotgun (WGS) entry which is preliminary data.</text>
</comment>
<evidence type="ECO:0000313" key="3">
    <source>
        <dbReference type="Proteomes" id="UP001501759"/>
    </source>
</evidence>
<evidence type="ECO:0000256" key="1">
    <source>
        <dbReference type="SAM" id="SignalP"/>
    </source>
</evidence>
<name>A0ABP9J778_9ACTN</name>
<reference evidence="3" key="1">
    <citation type="journal article" date="2019" name="Int. J. Syst. Evol. Microbiol.">
        <title>The Global Catalogue of Microorganisms (GCM) 10K type strain sequencing project: providing services to taxonomists for standard genome sequencing and annotation.</title>
        <authorList>
            <consortium name="The Broad Institute Genomics Platform"/>
            <consortium name="The Broad Institute Genome Sequencing Center for Infectious Disease"/>
            <person name="Wu L."/>
            <person name="Ma J."/>
        </authorList>
    </citation>
    <scope>NUCLEOTIDE SEQUENCE [LARGE SCALE GENOMIC DNA]</scope>
    <source>
        <strain evidence="3">JCM 18409</strain>
    </source>
</reference>
<gene>
    <name evidence="2" type="ORF">GCM10023335_51120</name>
</gene>
<feature type="chain" id="PRO_5046416865" description="Secreted protein" evidence="1">
    <location>
        <begin position="30"/>
        <end position="138"/>
    </location>
</feature>
<dbReference type="RefSeq" id="WP_345653792.1">
    <property type="nucleotide sequence ID" value="NZ_BAABKB010000021.1"/>
</dbReference>
<protein>
    <recommendedName>
        <fullName evidence="4">Secreted protein</fullName>
    </recommendedName>
</protein>
<evidence type="ECO:0008006" key="4">
    <source>
        <dbReference type="Google" id="ProtNLM"/>
    </source>
</evidence>
<proteinExistence type="predicted"/>
<accession>A0ABP9J778</accession>
<dbReference type="EMBL" id="BAABKB010000021">
    <property type="protein sequence ID" value="GAA5020879.1"/>
    <property type="molecule type" value="Genomic_DNA"/>
</dbReference>
<feature type="signal peptide" evidence="1">
    <location>
        <begin position="1"/>
        <end position="29"/>
    </location>
</feature>
<dbReference type="Proteomes" id="UP001501759">
    <property type="component" value="Unassembled WGS sequence"/>
</dbReference>
<keyword evidence="1" id="KW-0732">Signal</keyword>
<evidence type="ECO:0000313" key="2">
    <source>
        <dbReference type="EMBL" id="GAA5020879.1"/>
    </source>
</evidence>
<keyword evidence="3" id="KW-1185">Reference proteome</keyword>